<dbReference type="PROSITE" id="PS50999">
    <property type="entry name" value="COX2_TM"/>
    <property type="match status" value="1"/>
</dbReference>
<evidence type="ECO:0000256" key="5">
    <source>
        <dbReference type="ARBA" id="ARBA00022448"/>
    </source>
</evidence>
<reference evidence="19 20" key="1">
    <citation type="journal article" date="2013" name="BMC Genomics">
        <title>The miniature genome of a carnivorous plant Genlisea aurea contains a low number of genes and short non-coding sequences.</title>
        <authorList>
            <person name="Leushkin E.V."/>
            <person name="Sutormin R.A."/>
            <person name="Nabieva E.R."/>
            <person name="Penin A.A."/>
            <person name="Kondrashov A.S."/>
            <person name="Logacheva M.D."/>
        </authorList>
    </citation>
    <scope>NUCLEOTIDE SEQUENCE [LARGE SCALE GENOMIC DNA]</scope>
</reference>
<dbReference type="InterPro" id="IPR036257">
    <property type="entry name" value="Cyt_c_oxidase_su2_TM_sf"/>
</dbReference>
<feature type="domain" description="Cytochrome oxidase subunit II copper A binding" evidence="17">
    <location>
        <begin position="86"/>
        <end position="194"/>
    </location>
</feature>
<dbReference type="PANTHER" id="PTHR22888">
    <property type="entry name" value="CYTOCHROME C OXIDASE, SUBUNIT II"/>
    <property type="match status" value="1"/>
</dbReference>
<dbReference type="Proteomes" id="UP000015453">
    <property type="component" value="Unassembled WGS sequence"/>
</dbReference>
<evidence type="ECO:0000259" key="17">
    <source>
        <dbReference type="PROSITE" id="PS50857"/>
    </source>
</evidence>
<keyword evidence="11 16" id="KW-1133">Transmembrane helix</keyword>
<comment type="cofactor">
    <cofactor evidence="1">
        <name>Cu cation</name>
        <dbReference type="ChEBI" id="CHEBI:23378"/>
    </cofactor>
</comment>
<feature type="domain" description="Cytochrome oxidase subunit II transmembrane region profile" evidence="18">
    <location>
        <begin position="1"/>
        <end position="84"/>
    </location>
</feature>
<dbReference type="PROSITE" id="PS00078">
    <property type="entry name" value="COX2"/>
    <property type="match status" value="1"/>
</dbReference>
<dbReference type="GO" id="GO:0005507">
    <property type="term" value="F:copper ion binding"/>
    <property type="evidence" value="ECO:0007669"/>
    <property type="project" value="InterPro"/>
</dbReference>
<evidence type="ECO:0000256" key="8">
    <source>
        <dbReference type="ARBA" id="ARBA00022723"/>
    </source>
</evidence>
<evidence type="ECO:0000256" key="9">
    <source>
        <dbReference type="ARBA" id="ARBA00022967"/>
    </source>
</evidence>
<keyword evidence="13 16" id="KW-0472">Membrane</keyword>
<gene>
    <name evidence="19" type="ORF">M569_09456</name>
</gene>
<evidence type="ECO:0000256" key="14">
    <source>
        <dbReference type="ARBA" id="ARBA00031389"/>
    </source>
</evidence>
<keyword evidence="12" id="KW-0186">Copper</keyword>
<dbReference type="Gene3D" id="2.60.40.420">
    <property type="entry name" value="Cupredoxins - blue copper proteins"/>
    <property type="match status" value="1"/>
</dbReference>
<dbReference type="GO" id="GO:0016020">
    <property type="term" value="C:membrane"/>
    <property type="evidence" value="ECO:0007669"/>
    <property type="project" value="UniProtKB-SubCell"/>
</dbReference>
<evidence type="ECO:0000256" key="2">
    <source>
        <dbReference type="ARBA" id="ARBA00004141"/>
    </source>
</evidence>
<evidence type="ECO:0000256" key="10">
    <source>
        <dbReference type="ARBA" id="ARBA00022982"/>
    </source>
</evidence>
<keyword evidence="20" id="KW-1185">Reference proteome</keyword>
<comment type="caution">
    <text evidence="19">The sequence shown here is derived from an EMBL/GenBank/DDBJ whole genome shotgun (WGS) entry which is preliminary data.</text>
</comment>
<evidence type="ECO:0000256" key="3">
    <source>
        <dbReference type="ARBA" id="ARBA00007866"/>
    </source>
</evidence>
<name>S8DZ39_9LAMI</name>
<dbReference type="PRINTS" id="PR01166">
    <property type="entry name" value="CYCOXIDASEII"/>
</dbReference>
<dbReference type="EC" id="7.1.1.9" evidence="4"/>
<evidence type="ECO:0000313" key="20">
    <source>
        <dbReference type="Proteomes" id="UP000015453"/>
    </source>
</evidence>
<comment type="similarity">
    <text evidence="3">Belongs to the cytochrome c oxidase subunit 2 family.</text>
</comment>
<keyword evidence="6" id="KW-0679">Respiratory chain</keyword>
<keyword evidence="9" id="KW-1278">Translocase</keyword>
<comment type="catalytic activity">
    <reaction evidence="15">
        <text>4 Fe(II)-[cytochrome c] + O2 + 8 H(+)(in) = 4 Fe(III)-[cytochrome c] + 2 H2O + 4 H(+)(out)</text>
        <dbReference type="Rhea" id="RHEA:11436"/>
        <dbReference type="Rhea" id="RHEA-COMP:10350"/>
        <dbReference type="Rhea" id="RHEA-COMP:14399"/>
        <dbReference type="ChEBI" id="CHEBI:15377"/>
        <dbReference type="ChEBI" id="CHEBI:15378"/>
        <dbReference type="ChEBI" id="CHEBI:15379"/>
        <dbReference type="ChEBI" id="CHEBI:29033"/>
        <dbReference type="ChEBI" id="CHEBI:29034"/>
        <dbReference type="EC" id="7.1.1.9"/>
    </reaction>
    <physiologicalReaction direction="left-to-right" evidence="15">
        <dbReference type="Rhea" id="RHEA:11437"/>
    </physiologicalReaction>
</comment>
<dbReference type="Pfam" id="PF00116">
    <property type="entry name" value="COX2"/>
    <property type="match status" value="1"/>
</dbReference>
<keyword evidence="7 16" id="KW-0812">Transmembrane</keyword>
<dbReference type="Gene3D" id="1.10.287.90">
    <property type="match status" value="1"/>
</dbReference>
<dbReference type="EMBL" id="AUSU01004310">
    <property type="protein sequence ID" value="EPS65322.1"/>
    <property type="molecule type" value="Genomic_DNA"/>
</dbReference>
<feature type="transmembrane region" description="Helical" evidence="16">
    <location>
        <begin position="17"/>
        <end position="36"/>
    </location>
</feature>
<dbReference type="PANTHER" id="PTHR22888:SF9">
    <property type="entry name" value="CYTOCHROME C OXIDASE SUBUNIT 2"/>
    <property type="match status" value="1"/>
</dbReference>
<evidence type="ECO:0000256" key="11">
    <source>
        <dbReference type="ARBA" id="ARBA00022989"/>
    </source>
</evidence>
<dbReference type="GO" id="GO:0042773">
    <property type="term" value="P:ATP synthesis coupled electron transport"/>
    <property type="evidence" value="ECO:0007669"/>
    <property type="project" value="TreeGrafter"/>
</dbReference>
<dbReference type="InterPro" id="IPR008972">
    <property type="entry name" value="Cupredoxin"/>
</dbReference>
<dbReference type="InterPro" id="IPR002429">
    <property type="entry name" value="CcO_II-like_C"/>
</dbReference>
<keyword evidence="5" id="KW-0813">Transport</keyword>
<evidence type="ECO:0000256" key="1">
    <source>
        <dbReference type="ARBA" id="ARBA00001935"/>
    </source>
</evidence>
<evidence type="ECO:0000256" key="12">
    <source>
        <dbReference type="ARBA" id="ARBA00023008"/>
    </source>
</evidence>
<feature type="transmembrane region" description="Helical" evidence="16">
    <location>
        <begin position="48"/>
        <end position="71"/>
    </location>
</feature>
<protein>
    <recommendedName>
        <fullName evidence="4">cytochrome-c oxidase</fullName>
        <ecNumber evidence="4">7.1.1.9</ecNumber>
    </recommendedName>
    <alternativeName>
        <fullName evidence="14">Cytochrome c oxidase polypeptide II</fullName>
    </alternativeName>
</protein>
<sequence>YPNINIESIICYFDQSIILYTSIINAIIVGMIFIIYSWYNRQGVCNMYIYNILIEVIWTILPIIFICIMLLHSIRTIYINEINRGSSSSYVNIIGNQWYWIYNSIESRISNIGRIIYVDQPLFIRSNTCTSLIISSLDVIHSFSLPVLGIKVDAIPGRINSVNVTSICPGLYIGYCSELCGSGHGFMPINMVVY</sequence>
<dbReference type="SUPFAM" id="SSF49503">
    <property type="entry name" value="Cupredoxins"/>
    <property type="match status" value="1"/>
</dbReference>
<dbReference type="InterPro" id="IPR045187">
    <property type="entry name" value="CcO_II"/>
</dbReference>
<evidence type="ECO:0000256" key="4">
    <source>
        <dbReference type="ARBA" id="ARBA00012949"/>
    </source>
</evidence>
<accession>S8DZ39</accession>
<dbReference type="PROSITE" id="PS50857">
    <property type="entry name" value="COX2_CUA"/>
    <property type="match status" value="1"/>
</dbReference>
<comment type="subcellular location">
    <subcellularLocation>
        <location evidence="2">Membrane</location>
        <topology evidence="2">Multi-pass membrane protein</topology>
    </subcellularLocation>
</comment>
<evidence type="ECO:0000256" key="6">
    <source>
        <dbReference type="ARBA" id="ARBA00022660"/>
    </source>
</evidence>
<dbReference type="OrthoDB" id="539285at2759"/>
<evidence type="ECO:0000256" key="7">
    <source>
        <dbReference type="ARBA" id="ARBA00022692"/>
    </source>
</evidence>
<dbReference type="AlphaFoldDB" id="S8DZ39"/>
<evidence type="ECO:0000256" key="13">
    <source>
        <dbReference type="ARBA" id="ARBA00023136"/>
    </source>
</evidence>
<evidence type="ECO:0000313" key="19">
    <source>
        <dbReference type="EMBL" id="EPS65322.1"/>
    </source>
</evidence>
<evidence type="ECO:0000256" key="15">
    <source>
        <dbReference type="ARBA" id="ARBA00049512"/>
    </source>
</evidence>
<dbReference type="SUPFAM" id="SSF81464">
    <property type="entry name" value="Cytochrome c oxidase subunit II-like, transmembrane region"/>
    <property type="match status" value="1"/>
</dbReference>
<evidence type="ECO:0000256" key="16">
    <source>
        <dbReference type="SAM" id="Phobius"/>
    </source>
</evidence>
<keyword evidence="10" id="KW-0249">Electron transport</keyword>
<keyword evidence="8" id="KW-0479">Metal-binding</keyword>
<dbReference type="InterPro" id="IPR001505">
    <property type="entry name" value="Copper_CuA"/>
</dbReference>
<organism evidence="19 20">
    <name type="scientific">Genlisea aurea</name>
    <dbReference type="NCBI Taxonomy" id="192259"/>
    <lineage>
        <taxon>Eukaryota</taxon>
        <taxon>Viridiplantae</taxon>
        <taxon>Streptophyta</taxon>
        <taxon>Embryophyta</taxon>
        <taxon>Tracheophyta</taxon>
        <taxon>Spermatophyta</taxon>
        <taxon>Magnoliopsida</taxon>
        <taxon>eudicotyledons</taxon>
        <taxon>Gunneridae</taxon>
        <taxon>Pentapetalae</taxon>
        <taxon>asterids</taxon>
        <taxon>lamiids</taxon>
        <taxon>Lamiales</taxon>
        <taxon>Lentibulariaceae</taxon>
        <taxon>Genlisea</taxon>
    </lineage>
</organism>
<proteinExistence type="inferred from homology"/>
<dbReference type="InterPro" id="IPR011759">
    <property type="entry name" value="Cyt_c_oxidase_su2_TM_dom"/>
</dbReference>
<dbReference type="GO" id="GO:0004129">
    <property type="term" value="F:cytochrome-c oxidase activity"/>
    <property type="evidence" value="ECO:0007669"/>
    <property type="project" value="UniProtKB-EC"/>
</dbReference>
<feature type="non-terminal residue" evidence="19">
    <location>
        <position position="1"/>
    </location>
</feature>
<evidence type="ECO:0000259" key="18">
    <source>
        <dbReference type="PROSITE" id="PS50999"/>
    </source>
</evidence>